<sequence length="215" mass="24744">MCLFSCFTKSKYVISSQGNKKDPAHFQSIQFSRDLSSNNNNNCVNKLNQQTNNIKSVHVNICDSRHLRRSSTLHEHLDLKHSTNSKDNIRTVILERYSYSSNGIDKNERSSFGLSIRTVKNSSVIAEFTPTTNKPSLQTVKRVVPDSPAEKAGVKVGDFVLKFLFKIESSCQKRFADMKMFHTVLYEMDENLIDEKRFKMKKIFTQHKAKMNKLV</sequence>
<accession>A0A3P8IWS6</accession>
<dbReference type="InterPro" id="IPR041489">
    <property type="entry name" value="PDZ_6"/>
</dbReference>
<name>A0A3P8IWS6_9TREM</name>
<reference evidence="2 3" key="1">
    <citation type="submission" date="2018-11" db="EMBL/GenBank/DDBJ databases">
        <authorList>
            <consortium name="Pathogen Informatics"/>
        </authorList>
    </citation>
    <scope>NUCLEOTIDE SEQUENCE [LARGE SCALE GENOMIC DNA]</scope>
    <source>
        <strain>Dakar</strain>
        <strain evidence="3">Senegal</strain>
    </source>
</reference>
<dbReference type="EMBL" id="UZAK01038944">
    <property type="protein sequence ID" value="VDP62013.1"/>
    <property type="molecule type" value="Genomic_DNA"/>
</dbReference>
<dbReference type="Pfam" id="PF17820">
    <property type="entry name" value="PDZ_6"/>
    <property type="match status" value="1"/>
</dbReference>
<dbReference type="Proteomes" id="UP000279833">
    <property type="component" value="Unassembled WGS sequence"/>
</dbReference>
<proteinExistence type="predicted"/>
<dbReference type="AlphaFoldDB" id="A0A3P8IWS6"/>
<protein>
    <recommendedName>
        <fullName evidence="1">PDZ domain-containing protein</fullName>
    </recommendedName>
</protein>
<dbReference type="SUPFAM" id="SSF50156">
    <property type="entry name" value="PDZ domain-like"/>
    <property type="match status" value="1"/>
</dbReference>
<dbReference type="Gene3D" id="2.30.42.10">
    <property type="match status" value="1"/>
</dbReference>
<dbReference type="PROSITE" id="PS50106">
    <property type="entry name" value="PDZ"/>
    <property type="match status" value="1"/>
</dbReference>
<evidence type="ECO:0000313" key="2">
    <source>
        <dbReference type="EMBL" id="VDP62013.1"/>
    </source>
</evidence>
<evidence type="ECO:0000259" key="1">
    <source>
        <dbReference type="PROSITE" id="PS50106"/>
    </source>
</evidence>
<gene>
    <name evidence="2" type="ORF">SCUD_LOCUS16689</name>
</gene>
<dbReference type="InterPro" id="IPR036034">
    <property type="entry name" value="PDZ_sf"/>
</dbReference>
<organism evidence="2 3">
    <name type="scientific">Schistosoma curassoni</name>
    <dbReference type="NCBI Taxonomy" id="6186"/>
    <lineage>
        <taxon>Eukaryota</taxon>
        <taxon>Metazoa</taxon>
        <taxon>Spiralia</taxon>
        <taxon>Lophotrochozoa</taxon>
        <taxon>Platyhelminthes</taxon>
        <taxon>Trematoda</taxon>
        <taxon>Digenea</taxon>
        <taxon>Strigeidida</taxon>
        <taxon>Schistosomatoidea</taxon>
        <taxon>Schistosomatidae</taxon>
        <taxon>Schistosoma</taxon>
    </lineage>
</organism>
<dbReference type="InterPro" id="IPR001478">
    <property type="entry name" value="PDZ"/>
</dbReference>
<feature type="domain" description="PDZ" evidence="1">
    <location>
        <begin position="101"/>
        <end position="163"/>
    </location>
</feature>
<keyword evidence="3" id="KW-1185">Reference proteome</keyword>
<evidence type="ECO:0000313" key="3">
    <source>
        <dbReference type="Proteomes" id="UP000279833"/>
    </source>
</evidence>